<gene>
    <name evidence="1" type="ORF">LP032_094</name>
</gene>
<protein>
    <submittedName>
        <fullName evidence="1">Uncharacterized protein</fullName>
    </submittedName>
</protein>
<organism evidence="1">
    <name type="scientific">Listeria phage LP-032</name>
    <dbReference type="NCBI Taxonomy" id="1173746"/>
    <lineage>
        <taxon>Viruses</taxon>
        <taxon>Duplodnaviria</taxon>
        <taxon>Heunggongvirae</taxon>
        <taxon>Uroviricota</taxon>
        <taxon>Caudoviricetes</taxon>
        <taxon>Homburgvirus</taxon>
        <taxon>Homburgvirus LP26</taxon>
    </lineage>
</organism>
<proteinExistence type="predicted"/>
<accession>A0A059T5I4</accession>
<sequence length="76" mass="8503">MCNLKPAIPDMYVSAVKDLYMDNYFNESSTAITKIIIGYSEYCKSTCIGVTSGDYKHVKLFGEDGITLHIGEVVWN</sequence>
<evidence type="ECO:0000313" key="1">
    <source>
        <dbReference type="EMBL" id="AHL18943.1"/>
    </source>
</evidence>
<reference evidence="1" key="1">
    <citation type="journal article" date="2014" name="Appl. Environ. Microbiol.">
        <title>Comparative genomic and morphological analysis of Listeria phages isolated from farm environments.</title>
        <authorList>
            <person name="Denes T."/>
            <person name="Vongkamjan K."/>
            <person name="Ackermann H.W."/>
            <person name="Moreno Switt A.I."/>
            <person name="Wiedmann M."/>
            <person name="den Bakker H.C."/>
        </authorList>
    </citation>
    <scope>NUCLEOTIDE SEQUENCE</scope>
</reference>
<dbReference type="EMBL" id="KJ094026">
    <property type="protein sequence ID" value="AHL18943.1"/>
    <property type="molecule type" value="Genomic_DNA"/>
</dbReference>
<name>A0A059T5I4_9CAUD</name>